<evidence type="ECO:0000256" key="1">
    <source>
        <dbReference type="SAM" id="MobiDB-lite"/>
    </source>
</evidence>
<keyword evidence="3" id="KW-1185">Reference proteome</keyword>
<feature type="region of interest" description="Disordered" evidence="1">
    <location>
        <begin position="1"/>
        <end position="21"/>
    </location>
</feature>
<gene>
    <name evidence="2" type="ORF">JR050_04855</name>
</gene>
<proteinExistence type="predicted"/>
<organism evidence="2 3">
    <name type="scientific">Bacillus suaedaesalsae</name>
    <dbReference type="NCBI Taxonomy" id="2810349"/>
    <lineage>
        <taxon>Bacteria</taxon>
        <taxon>Bacillati</taxon>
        <taxon>Bacillota</taxon>
        <taxon>Bacilli</taxon>
        <taxon>Bacillales</taxon>
        <taxon>Bacillaceae</taxon>
        <taxon>Bacillus</taxon>
    </lineage>
</organism>
<feature type="compositionally biased region" description="Basic and acidic residues" evidence="1">
    <location>
        <begin position="39"/>
        <end position="59"/>
    </location>
</feature>
<feature type="region of interest" description="Disordered" evidence="1">
    <location>
        <begin position="34"/>
        <end position="59"/>
    </location>
</feature>
<dbReference type="Proteomes" id="UP001518925">
    <property type="component" value="Unassembled WGS sequence"/>
</dbReference>
<comment type="caution">
    <text evidence="2">The sequence shown here is derived from an EMBL/GenBank/DDBJ whole genome shotgun (WGS) entry which is preliminary data.</text>
</comment>
<evidence type="ECO:0000313" key="3">
    <source>
        <dbReference type="Proteomes" id="UP001518925"/>
    </source>
</evidence>
<evidence type="ECO:0000313" key="2">
    <source>
        <dbReference type="EMBL" id="MBM6617000.1"/>
    </source>
</evidence>
<accession>A0ABS2DEW5</accession>
<dbReference type="RefSeq" id="WP_204202389.1">
    <property type="nucleotide sequence ID" value="NZ_JAFELM010000018.1"/>
</dbReference>
<sequence length="59" mass="6975">MNLNEQSRRDMPENSSMVKDEQDLIKHSKIMENMITNTELEKEKQHPDPKQYGETDPSK</sequence>
<reference evidence="2 3" key="1">
    <citation type="submission" date="2021-02" db="EMBL/GenBank/DDBJ databases">
        <title>Bacillus sp. RD4P76, an endophyte from a halophyte.</title>
        <authorList>
            <person name="Sun J.-Q."/>
        </authorList>
    </citation>
    <scope>NUCLEOTIDE SEQUENCE [LARGE SCALE GENOMIC DNA]</scope>
    <source>
        <strain evidence="2 3">RD4P76</strain>
    </source>
</reference>
<protein>
    <recommendedName>
        <fullName evidence="4">Multidrug ABC transporter ATPase</fullName>
    </recommendedName>
</protein>
<name>A0ABS2DEW5_9BACI</name>
<dbReference type="EMBL" id="JAFELM010000018">
    <property type="protein sequence ID" value="MBM6617000.1"/>
    <property type="molecule type" value="Genomic_DNA"/>
</dbReference>
<evidence type="ECO:0008006" key="4">
    <source>
        <dbReference type="Google" id="ProtNLM"/>
    </source>
</evidence>